<dbReference type="SUPFAM" id="SSF116726">
    <property type="entry name" value="TrkA C-terminal domain-like"/>
    <property type="match status" value="2"/>
</dbReference>
<dbReference type="NCBIfam" id="NF007039">
    <property type="entry name" value="PRK09496.3-2"/>
    <property type="match status" value="1"/>
</dbReference>
<dbReference type="PANTHER" id="PTHR43833">
    <property type="entry name" value="POTASSIUM CHANNEL PROTEIN 2-RELATED-RELATED"/>
    <property type="match status" value="1"/>
</dbReference>
<gene>
    <name evidence="8" type="primary">trkA_2</name>
    <name evidence="8" type="ORF">GALL_328390</name>
</gene>
<feature type="domain" description="RCK N-terminal" evidence="6">
    <location>
        <begin position="233"/>
        <end position="352"/>
    </location>
</feature>
<dbReference type="GO" id="GO:0015079">
    <property type="term" value="F:potassium ion transmembrane transporter activity"/>
    <property type="evidence" value="ECO:0007669"/>
    <property type="project" value="InterPro"/>
</dbReference>
<dbReference type="InterPro" id="IPR036291">
    <property type="entry name" value="NAD(P)-bd_dom_sf"/>
</dbReference>
<dbReference type="NCBIfam" id="NF007041">
    <property type="entry name" value="PRK09496.3-4"/>
    <property type="match status" value="1"/>
</dbReference>
<feature type="domain" description="RCK C-terminal" evidence="7">
    <location>
        <begin position="144"/>
        <end position="229"/>
    </location>
</feature>
<evidence type="ECO:0000256" key="1">
    <source>
        <dbReference type="ARBA" id="ARBA00022448"/>
    </source>
</evidence>
<dbReference type="PROSITE" id="PS51201">
    <property type="entry name" value="RCK_N"/>
    <property type="match status" value="2"/>
</dbReference>
<dbReference type="InterPro" id="IPR003148">
    <property type="entry name" value="RCK_N"/>
</dbReference>
<comment type="caution">
    <text evidence="8">The sequence shown here is derived from an EMBL/GenBank/DDBJ whole genome shotgun (WGS) entry which is preliminary data.</text>
</comment>
<feature type="domain" description="RCK C-terminal" evidence="7">
    <location>
        <begin position="372"/>
        <end position="453"/>
    </location>
</feature>
<protein>
    <submittedName>
        <fullName evidence="8">Trk system potassium uptake protein TrkA</fullName>
    </submittedName>
</protein>
<dbReference type="PRINTS" id="PR00335">
    <property type="entry name" value="KUPTAKETRKA"/>
</dbReference>
<feature type="domain" description="RCK N-terminal" evidence="6">
    <location>
        <begin position="1"/>
        <end position="124"/>
    </location>
</feature>
<dbReference type="NCBIfam" id="NF007030">
    <property type="entry name" value="PRK09496.1-1"/>
    <property type="match status" value="1"/>
</dbReference>
<keyword evidence="4" id="KW-0520">NAD</keyword>
<dbReference type="EMBL" id="MLJW01000552">
    <property type="protein sequence ID" value="OIQ85320.1"/>
    <property type="molecule type" value="Genomic_DNA"/>
</dbReference>
<organism evidence="8">
    <name type="scientific">mine drainage metagenome</name>
    <dbReference type="NCBI Taxonomy" id="410659"/>
    <lineage>
        <taxon>unclassified sequences</taxon>
        <taxon>metagenomes</taxon>
        <taxon>ecological metagenomes</taxon>
    </lineage>
</organism>
<keyword evidence="2" id="KW-0633">Potassium transport</keyword>
<proteinExistence type="predicted"/>
<dbReference type="InterPro" id="IPR006036">
    <property type="entry name" value="K_uptake_TrkA"/>
</dbReference>
<dbReference type="GO" id="GO:0005886">
    <property type="term" value="C:plasma membrane"/>
    <property type="evidence" value="ECO:0007669"/>
    <property type="project" value="InterPro"/>
</dbReference>
<evidence type="ECO:0000259" key="7">
    <source>
        <dbReference type="PROSITE" id="PS51202"/>
    </source>
</evidence>
<dbReference type="InterPro" id="IPR036721">
    <property type="entry name" value="RCK_C_sf"/>
</dbReference>
<sequence length="458" mass="49460">MKVIICGAGQVGFNIARYLAQENNDVTVIDQRPELIRKMGNTLDVQCVQGHASHPAVLEQAGAADADMLIAVTAVDEVNMVACQVAHSLFNVPTKVARVRSQSYLQPIWSNLFSRDSLPIDVIISPEIEVARAVARRLHVPGALEVIPLADDKVRLIGVRCTEQTPLVNTPLRQLTVLFPDLNIVVIGIVRNGKPLVPSAEDQMLPGDEVMFVVDSQHAARAMSAFGHEEPEARRIVIFGGGHIGLFLAQQIEGLPSGVSAKVVEMDPARAEEVARQLNNTMVLNGDVLDSAILEEAAVGTAETVVAVTNDDETNILAALLAKRQGCKRVMALVNKTDYSTLMSTLGIDVVISPRTITVSHILQHVRRGRIRAVYSLSEGFGELIEADAMETSPLVGKPLREVKLPNGVLIGAIVRDGKVISPRGNSVVQAGDRVILFAAAEAVKKVEKLFSVRLEFF</sequence>
<evidence type="ECO:0000256" key="2">
    <source>
        <dbReference type="ARBA" id="ARBA00022538"/>
    </source>
</evidence>
<dbReference type="SUPFAM" id="SSF51735">
    <property type="entry name" value="NAD(P)-binding Rossmann-fold domains"/>
    <property type="match status" value="2"/>
</dbReference>
<dbReference type="InterPro" id="IPR006037">
    <property type="entry name" value="RCK_C"/>
</dbReference>
<dbReference type="NCBIfam" id="NF007032">
    <property type="entry name" value="PRK09496.1-4"/>
    <property type="match status" value="1"/>
</dbReference>
<dbReference type="Gene3D" id="3.30.70.1450">
    <property type="entry name" value="Regulator of K+ conductance, C-terminal domain"/>
    <property type="match status" value="2"/>
</dbReference>
<name>A0A1J5QPL9_9ZZZZ</name>
<dbReference type="PANTHER" id="PTHR43833:SF5">
    <property type="entry name" value="TRK SYSTEM POTASSIUM UPTAKE PROTEIN TRKA"/>
    <property type="match status" value="1"/>
</dbReference>
<dbReference type="Pfam" id="PF02080">
    <property type="entry name" value="TrkA_C"/>
    <property type="match status" value="2"/>
</dbReference>
<evidence type="ECO:0000256" key="3">
    <source>
        <dbReference type="ARBA" id="ARBA00022958"/>
    </source>
</evidence>
<dbReference type="Gene3D" id="3.40.50.720">
    <property type="entry name" value="NAD(P)-binding Rossmann-like Domain"/>
    <property type="match status" value="2"/>
</dbReference>
<dbReference type="Pfam" id="PF02254">
    <property type="entry name" value="TrkA_N"/>
    <property type="match status" value="2"/>
</dbReference>
<dbReference type="AlphaFoldDB" id="A0A1J5QPL9"/>
<keyword evidence="1" id="KW-0813">Transport</keyword>
<dbReference type="NCBIfam" id="NF007031">
    <property type="entry name" value="PRK09496.1-2"/>
    <property type="match status" value="1"/>
</dbReference>
<accession>A0A1J5QPL9</accession>
<dbReference type="PROSITE" id="PS51202">
    <property type="entry name" value="RCK_C"/>
    <property type="match status" value="2"/>
</dbReference>
<evidence type="ECO:0000256" key="4">
    <source>
        <dbReference type="ARBA" id="ARBA00023027"/>
    </source>
</evidence>
<evidence type="ECO:0000259" key="6">
    <source>
        <dbReference type="PROSITE" id="PS51201"/>
    </source>
</evidence>
<reference evidence="8" key="1">
    <citation type="submission" date="2016-10" db="EMBL/GenBank/DDBJ databases">
        <title>Sequence of Gallionella enrichment culture.</title>
        <authorList>
            <person name="Poehlein A."/>
            <person name="Muehling M."/>
            <person name="Daniel R."/>
        </authorList>
    </citation>
    <scope>NUCLEOTIDE SEQUENCE</scope>
</reference>
<evidence type="ECO:0000256" key="5">
    <source>
        <dbReference type="ARBA" id="ARBA00023065"/>
    </source>
</evidence>
<dbReference type="InterPro" id="IPR050721">
    <property type="entry name" value="Trk_Ktr_HKT_K-transport"/>
</dbReference>
<keyword evidence="5" id="KW-0406">Ion transport</keyword>
<evidence type="ECO:0000313" key="8">
    <source>
        <dbReference type="EMBL" id="OIQ85320.1"/>
    </source>
</evidence>
<keyword evidence="3" id="KW-0630">Potassium</keyword>